<evidence type="ECO:0000313" key="2">
    <source>
        <dbReference type="Proteomes" id="UP001321804"/>
    </source>
</evidence>
<protein>
    <submittedName>
        <fullName evidence="1">Uncharacterized protein</fullName>
    </submittedName>
</protein>
<organism evidence="1 2">
    <name type="scientific">Xylocopilactobacillus apis</name>
    <dbReference type="NCBI Taxonomy" id="2932183"/>
    <lineage>
        <taxon>Bacteria</taxon>
        <taxon>Bacillati</taxon>
        <taxon>Bacillota</taxon>
        <taxon>Bacilli</taxon>
        <taxon>Lactobacillales</taxon>
        <taxon>Lactobacillaceae</taxon>
        <taxon>Xylocopilactobacillus</taxon>
    </lineage>
</organism>
<sequence>MYILYVVICVNLEQRCCVNYDIISLNKNKFKKPVTPKVEINLRDIFISVIYNKLFFI</sequence>
<accession>A0AAU9D0Q2</accession>
<dbReference type="KEGG" id="xak:KIMC2_16950"/>
<reference evidence="1 2" key="1">
    <citation type="journal article" date="2023" name="Microbiol. Spectr.">
        <title>Symbiosis of Carpenter Bees with Uncharacterized Lactic Acid Bacteria Showing NAD Auxotrophy.</title>
        <authorList>
            <person name="Kawasaki S."/>
            <person name="Ozawa K."/>
            <person name="Mori T."/>
            <person name="Yamamoto A."/>
            <person name="Ito M."/>
            <person name="Ohkuma M."/>
            <person name="Sakamoto M."/>
            <person name="Matsutani M."/>
        </authorList>
    </citation>
    <scope>NUCLEOTIDE SEQUENCE [LARGE SCALE GENOMIC DNA]</scope>
    <source>
        <strain evidence="1 2">KimC2</strain>
    </source>
</reference>
<gene>
    <name evidence="1" type="ORF">KIMC2_16950</name>
</gene>
<dbReference type="EMBL" id="AP026801">
    <property type="protein sequence ID" value="BDR57133.1"/>
    <property type="molecule type" value="Genomic_DNA"/>
</dbReference>
<evidence type="ECO:0000313" key="1">
    <source>
        <dbReference type="EMBL" id="BDR57133.1"/>
    </source>
</evidence>
<dbReference type="Proteomes" id="UP001321804">
    <property type="component" value="Chromosome"/>
</dbReference>
<name>A0AAU9D0Q2_9LACO</name>
<proteinExistence type="predicted"/>
<dbReference type="AlphaFoldDB" id="A0AAU9D0Q2"/>
<keyword evidence="2" id="KW-1185">Reference proteome</keyword>